<feature type="compositionally biased region" description="Polar residues" evidence="1">
    <location>
        <begin position="89"/>
        <end position="116"/>
    </location>
</feature>
<gene>
    <name evidence="2" type="ORF">PV09_08054</name>
</gene>
<proteinExistence type="predicted"/>
<dbReference type="GeneID" id="27316027"/>
<dbReference type="HOGENOM" id="CLU_1409798_0_0_1"/>
<name>A0A0D1XDN0_9PEZI</name>
<dbReference type="Proteomes" id="UP000053259">
    <property type="component" value="Unassembled WGS sequence"/>
</dbReference>
<feature type="region of interest" description="Disordered" evidence="1">
    <location>
        <begin position="1"/>
        <end position="122"/>
    </location>
</feature>
<evidence type="ECO:0000313" key="3">
    <source>
        <dbReference type="Proteomes" id="UP000053259"/>
    </source>
</evidence>
<accession>A0A0D1XDN0</accession>
<organism evidence="2 3">
    <name type="scientific">Verruconis gallopava</name>
    <dbReference type="NCBI Taxonomy" id="253628"/>
    <lineage>
        <taxon>Eukaryota</taxon>
        <taxon>Fungi</taxon>
        <taxon>Dikarya</taxon>
        <taxon>Ascomycota</taxon>
        <taxon>Pezizomycotina</taxon>
        <taxon>Dothideomycetes</taxon>
        <taxon>Pleosporomycetidae</taxon>
        <taxon>Venturiales</taxon>
        <taxon>Sympoventuriaceae</taxon>
        <taxon>Verruconis</taxon>
    </lineage>
</organism>
<dbReference type="VEuPathDB" id="FungiDB:PV09_08054"/>
<evidence type="ECO:0000256" key="1">
    <source>
        <dbReference type="SAM" id="MobiDB-lite"/>
    </source>
</evidence>
<protein>
    <submittedName>
        <fullName evidence="2">Uncharacterized protein</fullName>
    </submittedName>
</protein>
<dbReference type="InParanoid" id="A0A0D1XDN0"/>
<feature type="compositionally biased region" description="Basic and acidic residues" evidence="1">
    <location>
        <begin position="12"/>
        <end position="23"/>
    </location>
</feature>
<feature type="compositionally biased region" description="Low complexity" evidence="1">
    <location>
        <begin position="1"/>
        <end position="11"/>
    </location>
</feature>
<dbReference type="AlphaFoldDB" id="A0A0D1XDN0"/>
<keyword evidence="3" id="KW-1185">Reference proteome</keyword>
<dbReference type="EMBL" id="KN847564">
    <property type="protein sequence ID" value="KIW00341.1"/>
    <property type="molecule type" value="Genomic_DNA"/>
</dbReference>
<evidence type="ECO:0000313" key="2">
    <source>
        <dbReference type="EMBL" id="KIW00341.1"/>
    </source>
</evidence>
<reference evidence="2 3" key="1">
    <citation type="submission" date="2015-01" db="EMBL/GenBank/DDBJ databases">
        <title>The Genome Sequence of Ochroconis gallopava CBS43764.</title>
        <authorList>
            <consortium name="The Broad Institute Genomics Platform"/>
            <person name="Cuomo C."/>
            <person name="de Hoog S."/>
            <person name="Gorbushina A."/>
            <person name="Stielow B."/>
            <person name="Teixiera M."/>
            <person name="Abouelleil A."/>
            <person name="Chapman S.B."/>
            <person name="Priest M."/>
            <person name="Young S.K."/>
            <person name="Wortman J."/>
            <person name="Nusbaum C."/>
            <person name="Birren B."/>
        </authorList>
    </citation>
    <scope>NUCLEOTIDE SEQUENCE [LARGE SCALE GENOMIC DNA]</scope>
    <source>
        <strain evidence="2 3">CBS 43764</strain>
    </source>
</reference>
<sequence>MSTAPTTTSSNNDRRTRRSDVDFTRFFQIVETDEAAQDETPVRQPAHLAHSAPNGPAERQAAPNPTSARSTASGPSETVDLTGPDNGQVPASGQTPPNKRQRTSAVQSTARPTTSWPGVWGTLSSIKGDLSSLAESRGTYAKRMEACTKELGKCSKLLNEGLIPALRRLEAVTAKLEEEQMAAKAALADQKRG</sequence>
<dbReference type="RefSeq" id="XP_016210210.1">
    <property type="nucleotide sequence ID" value="XM_016361904.1"/>
</dbReference>
<feature type="compositionally biased region" description="Polar residues" evidence="1">
    <location>
        <begin position="63"/>
        <end position="76"/>
    </location>
</feature>